<proteinExistence type="predicted"/>
<comment type="caution">
    <text evidence="2">The sequence shown here is derived from an EMBL/GenBank/DDBJ whole genome shotgun (WGS) entry which is preliminary data.</text>
</comment>
<dbReference type="Proteomes" id="UP000184267">
    <property type="component" value="Unassembled WGS sequence"/>
</dbReference>
<name>A0A1M2VBT0_TRAPU</name>
<evidence type="ECO:0000313" key="3">
    <source>
        <dbReference type="Proteomes" id="UP000184267"/>
    </source>
</evidence>
<dbReference type="EMBL" id="MNAD01001485">
    <property type="protein sequence ID" value="OJT05121.1"/>
    <property type="molecule type" value="Genomic_DNA"/>
</dbReference>
<evidence type="ECO:0000256" key="1">
    <source>
        <dbReference type="SAM" id="MobiDB-lite"/>
    </source>
</evidence>
<feature type="region of interest" description="Disordered" evidence="1">
    <location>
        <begin position="157"/>
        <end position="193"/>
    </location>
</feature>
<organism evidence="2 3">
    <name type="scientific">Trametes pubescens</name>
    <name type="common">White-rot fungus</name>
    <dbReference type="NCBI Taxonomy" id="154538"/>
    <lineage>
        <taxon>Eukaryota</taxon>
        <taxon>Fungi</taxon>
        <taxon>Dikarya</taxon>
        <taxon>Basidiomycota</taxon>
        <taxon>Agaricomycotina</taxon>
        <taxon>Agaricomycetes</taxon>
        <taxon>Polyporales</taxon>
        <taxon>Polyporaceae</taxon>
        <taxon>Trametes</taxon>
    </lineage>
</organism>
<evidence type="ECO:0000313" key="2">
    <source>
        <dbReference type="EMBL" id="OJT05121.1"/>
    </source>
</evidence>
<reference evidence="2 3" key="1">
    <citation type="submission" date="2016-10" db="EMBL/GenBank/DDBJ databases">
        <title>Genome sequence of the basidiomycete white-rot fungus Trametes pubescens.</title>
        <authorList>
            <person name="Makela M.R."/>
            <person name="Granchi Z."/>
            <person name="Peng M."/>
            <person name="De Vries R.P."/>
            <person name="Grigoriev I."/>
            <person name="Riley R."/>
            <person name="Hilden K."/>
        </authorList>
    </citation>
    <scope>NUCLEOTIDE SEQUENCE [LARGE SCALE GENOMIC DNA]</scope>
    <source>
        <strain evidence="2 3">FBCC735</strain>
    </source>
</reference>
<accession>A0A1M2VBT0</accession>
<dbReference type="OrthoDB" id="10507547at2759"/>
<dbReference type="AlphaFoldDB" id="A0A1M2VBT0"/>
<keyword evidence="3" id="KW-1185">Reference proteome</keyword>
<sequence>MPFVHGPISYSHVDRIHVSASLRASGHEGLPDTYYLRFFPRGCKTVGVGSRLLMEHDNSVYQIVLGPIRVRGKHVVEFLGYCRSFLPGFCFVQVPILRAAVSKFAIVDFLRGLFSLTDPLPERRILATPPLDAPPASIAGDSDSDISALKSRFSSDSGKSCNSDKSLASGKSFAKGSRRSSNMEPEGPVRLEVEMEVTVTRTITVSA</sequence>
<protein>
    <submittedName>
        <fullName evidence="2">Uncharacterized protein</fullName>
    </submittedName>
</protein>
<feature type="compositionally biased region" description="Polar residues" evidence="1">
    <location>
        <begin position="157"/>
        <end position="166"/>
    </location>
</feature>
<gene>
    <name evidence="2" type="ORF">TRAPUB_4082</name>
</gene>